<dbReference type="Proteomes" id="UP001180020">
    <property type="component" value="Unassembled WGS sequence"/>
</dbReference>
<gene>
    <name evidence="1" type="ORF">QJS10_CPB20g02100</name>
</gene>
<keyword evidence="2" id="KW-1185">Reference proteome</keyword>
<name>A0AAV9C7Y3_ACOCL</name>
<evidence type="ECO:0000313" key="2">
    <source>
        <dbReference type="Proteomes" id="UP001180020"/>
    </source>
</evidence>
<reference evidence="1" key="2">
    <citation type="submission" date="2023-06" db="EMBL/GenBank/DDBJ databases">
        <authorList>
            <person name="Ma L."/>
            <person name="Liu K.-W."/>
            <person name="Li Z."/>
            <person name="Hsiao Y.-Y."/>
            <person name="Qi Y."/>
            <person name="Fu T."/>
            <person name="Tang G."/>
            <person name="Zhang D."/>
            <person name="Sun W.-H."/>
            <person name="Liu D.-K."/>
            <person name="Li Y."/>
            <person name="Chen G.-Z."/>
            <person name="Liu X.-D."/>
            <person name="Liao X.-Y."/>
            <person name="Jiang Y.-T."/>
            <person name="Yu X."/>
            <person name="Hao Y."/>
            <person name="Huang J."/>
            <person name="Zhao X.-W."/>
            <person name="Ke S."/>
            <person name="Chen Y.-Y."/>
            <person name="Wu W.-L."/>
            <person name="Hsu J.-L."/>
            <person name="Lin Y.-F."/>
            <person name="Huang M.-D."/>
            <person name="Li C.-Y."/>
            <person name="Huang L."/>
            <person name="Wang Z.-W."/>
            <person name="Zhao X."/>
            <person name="Zhong W.-Y."/>
            <person name="Peng D.-H."/>
            <person name="Ahmad S."/>
            <person name="Lan S."/>
            <person name="Zhang J.-S."/>
            <person name="Tsai W.-C."/>
            <person name="Van De Peer Y."/>
            <person name="Liu Z.-J."/>
        </authorList>
    </citation>
    <scope>NUCLEOTIDE SEQUENCE</scope>
    <source>
        <strain evidence="1">CP</strain>
        <tissue evidence="1">Leaves</tissue>
    </source>
</reference>
<dbReference type="EMBL" id="JAUJYO010000020">
    <property type="protein sequence ID" value="KAK1285011.1"/>
    <property type="molecule type" value="Genomic_DNA"/>
</dbReference>
<comment type="caution">
    <text evidence="1">The sequence shown here is derived from an EMBL/GenBank/DDBJ whole genome shotgun (WGS) entry which is preliminary data.</text>
</comment>
<dbReference type="AlphaFoldDB" id="A0AAV9C7Y3"/>
<evidence type="ECO:0000313" key="1">
    <source>
        <dbReference type="EMBL" id="KAK1285011.1"/>
    </source>
</evidence>
<accession>A0AAV9C7Y3</accession>
<proteinExistence type="predicted"/>
<organism evidence="1 2">
    <name type="scientific">Acorus calamus</name>
    <name type="common">Sweet flag</name>
    <dbReference type="NCBI Taxonomy" id="4465"/>
    <lineage>
        <taxon>Eukaryota</taxon>
        <taxon>Viridiplantae</taxon>
        <taxon>Streptophyta</taxon>
        <taxon>Embryophyta</taxon>
        <taxon>Tracheophyta</taxon>
        <taxon>Spermatophyta</taxon>
        <taxon>Magnoliopsida</taxon>
        <taxon>Liliopsida</taxon>
        <taxon>Acoraceae</taxon>
        <taxon>Acorus</taxon>
    </lineage>
</organism>
<sequence length="87" mass="9324">MGFLVWGLGCPNGRLWSPAVTSAALPGVASWKRLLPLSLNNHSTDRLLTTLNAPHLVPLTLHSVGVFKQNETAPSSQGTTCSEKLIF</sequence>
<reference evidence="1" key="1">
    <citation type="journal article" date="2023" name="Nat. Commun.">
        <title>Diploid and tetraploid genomes of Acorus and the evolution of monocots.</title>
        <authorList>
            <person name="Ma L."/>
            <person name="Liu K.W."/>
            <person name="Li Z."/>
            <person name="Hsiao Y.Y."/>
            <person name="Qi Y."/>
            <person name="Fu T."/>
            <person name="Tang G.D."/>
            <person name="Zhang D."/>
            <person name="Sun W.H."/>
            <person name="Liu D.K."/>
            <person name="Li Y."/>
            <person name="Chen G.Z."/>
            <person name="Liu X.D."/>
            <person name="Liao X.Y."/>
            <person name="Jiang Y.T."/>
            <person name="Yu X."/>
            <person name="Hao Y."/>
            <person name="Huang J."/>
            <person name="Zhao X.W."/>
            <person name="Ke S."/>
            <person name="Chen Y.Y."/>
            <person name="Wu W.L."/>
            <person name="Hsu J.L."/>
            <person name="Lin Y.F."/>
            <person name="Huang M.D."/>
            <person name="Li C.Y."/>
            <person name="Huang L."/>
            <person name="Wang Z.W."/>
            <person name="Zhao X."/>
            <person name="Zhong W.Y."/>
            <person name="Peng D.H."/>
            <person name="Ahmad S."/>
            <person name="Lan S."/>
            <person name="Zhang J.S."/>
            <person name="Tsai W.C."/>
            <person name="Van de Peer Y."/>
            <person name="Liu Z.J."/>
        </authorList>
    </citation>
    <scope>NUCLEOTIDE SEQUENCE</scope>
    <source>
        <strain evidence="1">CP</strain>
    </source>
</reference>
<protein>
    <submittedName>
        <fullName evidence="1">Uncharacterized protein</fullName>
    </submittedName>
</protein>